<gene>
    <name evidence="1" type="ORF">GCM10011354_14160</name>
</gene>
<dbReference type="AlphaFoldDB" id="A0A8J3A7H2"/>
<dbReference type="OrthoDB" id="3638028at2"/>
<proteinExistence type="predicted"/>
<dbReference type="EMBL" id="BMHA01000004">
    <property type="protein sequence ID" value="GGI05450.1"/>
    <property type="molecule type" value="Genomic_DNA"/>
</dbReference>
<reference evidence="1" key="1">
    <citation type="journal article" date="2014" name="Int. J. Syst. Evol. Microbiol.">
        <title>Complete genome sequence of Corynebacterium casei LMG S-19264T (=DSM 44701T), isolated from a smear-ripened cheese.</title>
        <authorList>
            <consortium name="US DOE Joint Genome Institute (JGI-PGF)"/>
            <person name="Walter F."/>
            <person name="Albersmeier A."/>
            <person name="Kalinowski J."/>
            <person name="Ruckert C."/>
        </authorList>
    </citation>
    <scope>NUCLEOTIDE SEQUENCE</scope>
    <source>
        <strain evidence="1">CGMCC 1.14988</strain>
    </source>
</reference>
<name>A0A8J3A7H2_9ACTN</name>
<evidence type="ECO:0000313" key="1">
    <source>
        <dbReference type="EMBL" id="GGI05450.1"/>
    </source>
</evidence>
<accession>A0A8J3A7H2</accession>
<evidence type="ECO:0000313" key="2">
    <source>
        <dbReference type="Proteomes" id="UP000650511"/>
    </source>
</evidence>
<organism evidence="1 2">
    <name type="scientific">Egicoccus halophilus</name>
    <dbReference type="NCBI Taxonomy" id="1670830"/>
    <lineage>
        <taxon>Bacteria</taxon>
        <taxon>Bacillati</taxon>
        <taxon>Actinomycetota</taxon>
        <taxon>Nitriliruptoria</taxon>
        <taxon>Egicoccales</taxon>
        <taxon>Egicoccaceae</taxon>
        <taxon>Egicoccus</taxon>
    </lineage>
</organism>
<keyword evidence="2" id="KW-1185">Reference proteome</keyword>
<sequence>MEGAYDRTALWLPLLRELTERHPGWAIWKNVDSAFAGTGDVDSLGPPEDWDAIRAVFEAWAARNGLGPVIVCRHIPQGPHYLALDPDSPFLVQLDVKQCGTWRGSTLVDDRDLQALSERDERGFRRVRPGAEGVIKLLMNGTRRGGGANEEGLRTKRVAELLAADPAGATAATRLVGPARRPLQRGIDAVVAGRWDLAAMRRVEAWCLARSLLEPRTALSRLWFLYHLAPRCPVVTLIRDHDRIVPEDRDGWLAEVARDHEVVTTPGGRDPRRAPYG</sequence>
<protein>
    <submittedName>
        <fullName evidence="1">Uncharacterized protein</fullName>
    </submittedName>
</protein>
<dbReference type="Proteomes" id="UP000650511">
    <property type="component" value="Unassembled WGS sequence"/>
</dbReference>
<dbReference type="RefSeq" id="WP_130649346.1">
    <property type="nucleotide sequence ID" value="NZ_BMHA01000004.1"/>
</dbReference>
<comment type="caution">
    <text evidence="1">The sequence shown here is derived from an EMBL/GenBank/DDBJ whole genome shotgun (WGS) entry which is preliminary data.</text>
</comment>
<reference evidence="1" key="2">
    <citation type="submission" date="2020-09" db="EMBL/GenBank/DDBJ databases">
        <authorList>
            <person name="Sun Q."/>
            <person name="Zhou Y."/>
        </authorList>
    </citation>
    <scope>NUCLEOTIDE SEQUENCE</scope>
    <source>
        <strain evidence="1">CGMCC 1.14988</strain>
    </source>
</reference>